<proteinExistence type="predicted"/>
<evidence type="ECO:0008006" key="3">
    <source>
        <dbReference type="Google" id="ProtNLM"/>
    </source>
</evidence>
<accession>A0A0B7JN92</accession>
<name>A0A0B7JN92_BIOOC</name>
<dbReference type="EMBL" id="CDPU01000001">
    <property type="protein sequence ID" value="CEO44001.1"/>
    <property type="molecule type" value="Genomic_DNA"/>
</dbReference>
<keyword evidence="1" id="KW-0732">Signal</keyword>
<dbReference type="AlphaFoldDB" id="A0A0B7JN92"/>
<feature type="signal peptide" evidence="1">
    <location>
        <begin position="1"/>
        <end position="22"/>
    </location>
</feature>
<feature type="chain" id="PRO_5002117788" description="Hydrophobin" evidence="1">
    <location>
        <begin position="23"/>
        <end position="127"/>
    </location>
</feature>
<organism evidence="2">
    <name type="scientific">Bionectria ochroleuca</name>
    <name type="common">Gliocladium roseum</name>
    <dbReference type="NCBI Taxonomy" id="29856"/>
    <lineage>
        <taxon>Eukaryota</taxon>
        <taxon>Fungi</taxon>
        <taxon>Dikarya</taxon>
        <taxon>Ascomycota</taxon>
        <taxon>Pezizomycotina</taxon>
        <taxon>Sordariomycetes</taxon>
        <taxon>Hypocreomycetidae</taxon>
        <taxon>Hypocreales</taxon>
        <taxon>Bionectriaceae</taxon>
        <taxon>Clonostachys</taxon>
    </lineage>
</organism>
<evidence type="ECO:0000256" key="1">
    <source>
        <dbReference type="SAM" id="SignalP"/>
    </source>
</evidence>
<sequence length="127" mass="14037">MHLSFETLCLGLILPWLMFLRADNDQSCRVSDPCPRLIAAEVTVAGQAKLEVNCAKKLPFCCLYKGSPCLLLRINIRNDLAPRLASNMLAKGLFVIMVFIIASFPQPMSAFPCDPHPGRVPILCVHV</sequence>
<protein>
    <recommendedName>
        <fullName evidence="3">Hydrophobin</fullName>
    </recommendedName>
</protein>
<reference evidence="2" key="1">
    <citation type="submission" date="2015-01" db="EMBL/GenBank/DDBJ databases">
        <authorList>
            <person name="Durling Mikael"/>
        </authorList>
    </citation>
    <scope>NUCLEOTIDE SEQUENCE</scope>
</reference>
<gene>
    <name evidence="2" type="ORF">BN869_000000056_1</name>
</gene>
<evidence type="ECO:0000313" key="2">
    <source>
        <dbReference type="EMBL" id="CEO44001.1"/>
    </source>
</evidence>